<feature type="domain" description="Histidine kinase" evidence="15">
    <location>
        <begin position="262"/>
        <end position="463"/>
    </location>
</feature>
<feature type="domain" description="HAMP" evidence="16">
    <location>
        <begin position="195"/>
        <end position="247"/>
    </location>
</feature>
<evidence type="ECO:0000259" key="16">
    <source>
        <dbReference type="PROSITE" id="PS50885"/>
    </source>
</evidence>
<evidence type="ECO:0000313" key="18">
    <source>
        <dbReference type="Proteomes" id="UP000327030"/>
    </source>
</evidence>
<keyword evidence="6" id="KW-0808">Transferase</keyword>
<evidence type="ECO:0000256" key="2">
    <source>
        <dbReference type="ARBA" id="ARBA00004651"/>
    </source>
</evidence>
<evidence type="ECO:0000256" key="4">
    <source>
        <dbReference type="ARBA" id="ARBA00022475"/>
    </source>
</evidence>
<dbReference type="Gene3D" id="6.10.340.10">
    <property type="match status" value="1"/>
</dbReference>
<comment type="subcellular location">
    <subcellularLocation>
        <location evidence="2">Cell membrane</location>
        <topology evidence="2">Multi-pass membrane protein</topology>
    </subcellularLocation>
</comment>
<dbReference type="AlphaFoldDB" id="A0A5P6VUM9"/>
<feature type="transmembrane region" description="Helical" evidence="14">
    <location>
        <begin position="177"/>
        <end position="194"/>
    </location>
</feature>
<keyword evidence="7 14" id="KW-0812">Transmembrane</keyword>
<sequence>MGKGLQITMRKIKNFFTQSLYIELAIGVLISFLIGFICYLGLMVLSAQIAYSKWTESDYKNYKISIYTDKLQTYIYENQISSDDTSAFTNWYEKNYSYFFYIKKDDYIIYNSFYAPDDNDEVSPISLSDSEFQETLREYQDFFPEKTKVAIRLVDGDATLYLYTNVQYDMYVQLQNLSVAISALITILLLITFVRKKIHYIKDVTSGIKILEGGNLDYHIPVRGNDELSQVADSLNAMRISLSQQMQNEKKALQANNSLVTALSHDLRTPLTTQLGYLEILKEHHYSSPEEMDKYIETALSTCYQIKEMSDRLFEYFLAFDPHPERPAEALEEYDGVELFMQMIAELSLPLEAQGFSFEIEDPMDTFKIHVNMNDMLRVFNNVFTNIDKYADETEPVKIRIFHDDKNAVLSISNRIRSVARKNESAKIGLISISSLMKRQGGASKTRTSQNQFTIELKFPIYSSTLPPRLGRKPSSERGTS</sequence>
<feature type="transmembrane region" description="Helical" evidence="14">
    <location>
        <begin position="20"/>
        <end position="51"/>
    </location>
</feature>
<dbReference type="PANTHER" id="PTHR45528:SF1">
    <property type="entry name" value="SENSOR HISTIDINE KINASE CPXA"/>
    <property type="match status" value="1"/>
</dbReference>
<gene>
    <name evidence="17" type="ORF">FXF36_14300</name>
</gene>
<evidence type="ECO:0000256" key="6">
    <source>
        <dbReference type="ARBA" id="ARBA00022679"/>
    </source>
</evidence>
<evidence type="ECO:0000256" key="7">
    <source>
        <dbReference type="ARBA" id="ARBA00022692"/>
    </source>
</evidence>
<dbReference type="Pfam" id="PF00672">
    <property type="entry name" value="HAMP"/>
    <property type="match status" value="1"/>
</dbReference>
<keyword evidence="8" id="KW-0547">Nucleotide-binding</keyword>
<accession>A0A5P6VUM9</accession>
<evidence type="ECO:0000259" key="15">
    <source>
        <dbReference type="PROSITE" id="PS50109"/>
    </source>
</evidence>
<dbReference type="SUPFAM" id="SSF158472">
    <property type="entry name" value="HAMP domain-like"/>
    <property type="match status" value="1"/>
</dbReference>
<keyword evidence="11 14" id="KW-1133">Transmembrane helix</keyword>
<evidence type="ECO:0000256" key="3">
    <source>
        <dbReference type="ARBA" id="ARBA00012438"/>
    </source>
</evidence>
<dbReference type="PANTHER" id="PTHR45528">
    <property type="entry name" value="SENSOR HISTIDINE KINASE CPXA"/>
    <property type="match status" value="1"/>
</dbReference>
<evidence type="ECO:0000256" key="10">
    <source>
        <dbReference type="ARBA" id="ARBA00022840"/>
    </source>
</evidence>
<evidence type="ECO:0000256" key="11">
    <source>
        <dbReference type="ARBA" id="ARBA00022989"/>
    </source>
</evidence>
<keyword evidence="4" id="KW-1003">Cell membrane</keyword>
<organism evidence="17 18">
    <name type="scientific">Pseudobutyrivibrio xylanivorans</name>
    <dbReference type="NCBI Taxonomy" id="185007"/>
    <lineage>
        <taxon>Bacteria</taxon>
        <taxon>Bacillati</taxon>
        <taxon>Bacillota</taxon>
        <taxon>Clostridia</taxon>
        <taxon>Lachnospirales</taxon>
        <taxon>Lachnospiraceae</taxon>
        <taxon>Pseudobutyrivibrio</taxon>
    </lineage>
</organism>
<evidence type="ECO:0000256" key="5">
    <source>
        <dbReference type="ARBA" id="ARBA00022553"/>
    </source>
</evidence>
<keyword evidence="5" id="KW-0597">Phosphoprotein</keyword>
<dbReference type="PROSITE" id="PS50885">
    <property type="entry name" value="HAMP"/>
    <property type="match status" value="1"/>
</dbReference>
<dbReference type="CDD" id="cd00082">
    <property type="entry name" value="HisKA"/>
    <property type="match status" value="1"/>
</dbReference>
<evidence type="ECO:0000256" key="1">
    <source>
        <dbReference type="ARBA" id="ARBA00000085"/>
    </source>
</evidence>
<dbReference type="KEGG" id="pxv:FXF36_14300"/>
<dbReference type="SUPFAM" id="SSF55874">
    <property type="entry name" value="ATPase domain of HSP90 chaperone/DNA topoisomerase II/histidine kinase"/>
    <property type="match status" value="1"/>
</dbReference>
<dbReference type="InterPro" id="IPR050398">
    <property type="entry name" value="HssS/ArlS-like"/>
</dbReference>
<name>A0A5P6VUM9_PSEXY</name>
<comment type="catalytic activity">
    <reaction evidence="1">
        <text>ATP + protein L-histidine = ADP + protein N-phospho-L-histidine.</text>
        <dbReference type="EC" id="2.7.13.3"/>
    </reaction>
</comment>
<dbReference type="SUPFAM" id="SSF47384">
    <property type="entry name" value="Homodimeric domain of signal transducing histidine kinase"/>
    <property type="match status" value="1"/>
</dbReference>
<dbReference type="GO" id="GO:0005524">
    <property type="term" value="F:ATP binding"/>
    <property type="evidence" value="ECO:0007669"/>
    <property type="project" value="UniProtKB-KW"/>
</dbReference>
<dbReference type="InterPro" id="IPR003661">
    <property type="entry name" value="HisK_dim/P_dom"/>
</dbReference>
<keyword evidence="9 17" id="KW-0418">Kinase</keyword>
<dbReference type="InterPro" id="IPR036097">
    <property type="entry name" value="HisK_dim/P_sf"/>
</dbReference>
<dbReference type="GO" id="GO:0000155">
    <property type="term" value="F:phosphorelay sensor kinase activity"/>
    <property type="evidence" value="ECO:0007669"/>
    <property type="project" value="InterPro"/>
</dbReference>
<dbReference type="SMART" id="SM00388">
    <property type="entry name" value="HisKA"/>
    <property type="match status" value="1"/>
</dbReference>
<evidence type="ECO:0000256" key="8">
    <source>
        <dbReference type="ARBA" id="ARBA00022741"/>
    </source>
</evidence>
<keyword evidence="12" id="KW-0902">Two-component regulatory system</keyword>
<dbReference type="Gene3D" id="3.30.565.10">
    <property type="entry name" value="Histidine kinase-like ATPase, C-terminal domain"/>
    <property type="match status" value="1"/>
</dbReference>
<dbReference type="SMART" id="SM00304">
    <property type="entry name" value="HAMP"/>
    <property type="match status" value="1"/>
</dbReference>
<dbReference type="GO" id="GO:0005886">
    <property type="term" value="C:plasma membrane"/>
    <property type="evidence" value="ECO:0007669"/>
    <property type="project" value="UniProtKB-SubCell"/>
</dbReference>
<proteinExistence type="predicted"/>
<evidence type="ECO:0000256" key="12">
    <source>
        <dbReference type="ARBA" id="ARBA00023012"/>
    </source>
</evidence>
<dbReference type="InterPro" id="IPR003660">
    <property type="entry name" value="HAMP_dom"/>
</dbReference>
<evidence type="ECO:0000313" key="17">
    <source>
        <dbReference type="EMBL" id="QFJ55978.1"/>
    </source>
</evidence>
<dbReference type="InterPro" id="IPR036890">
    <property type="entry name" value="HATPase_C_sf"/>
</dbReference>
<reference evidence="18" key="1">
    <citation type="submission" date="2019-08" db="EMBL/GenBank/DDBJ databases">
        <title>Complete Genome Sequence of the Polysaccharide-Degrading Rumen Bacterium Pseudobutyrivibrio xylanivorans MA3014.</title>
        <authorList>
            <person name="Palevich N."/>
            <person name="Maclean P.H."/>
            <person name="Kelly W.J."/>
            <person name="Leahy S.C."/>
            <person name="Rakonjac J."/>
            <person name="Attwood G.T."/>
        </authorList>
    </citation>
    <scope>NUCLEOTIDE SEQUENCE [LARGE SCALE GENOMIC DNA]</scope>
    <source>
        <strain evidence="18">MA3014</strain>
    </source>
</reference>
<dbReference type="OrthoDB" id="9792991at2"/>
<dbReference type="CDD" id="cd06225">
    <property type="entry name" value="HAMP"/>
    <property type="match status" value="1"/>
</dbReference>
<dbReference type="Gene3D" id="1.10.287.130">
    <property type="match status" value="1"/>
</dbReference>
<evidence type="ECO:0000256" key="9">
    <source>
        <dbReference type="ARBA" id="ARBA00022777"/>
    </source>
</evidence>
<keyword evidence="10" id="KW-0067">ATP-binding</keyword>
<dbReference type="Proteomes" id="UP000327030">
    <property type="component" value="Chromosome 1"/>
</dbReference>
<dbReference type="InterPro" id="IPR005467">
    <property type="entry name" value="His_kinase_dom"/>
</dbReference>
<evidence type="ECO:0000256" key="13">
    <source>
        <dbReference type="ARBA" id="ARBA00023136"/>
    </source>
</evidence>
<evidence type="ECO:0000256" key="14">
    <source>
        <dbReference type="SAM" id="Phobius"/>
    </source>
</evidence>
<keyword evidence="13 14" id="KW-0472">Membrane</keyword>
<dbReference type="Pfam" id="PF00512">
    <property type="entry name" value="HisKA"/>
    <property type="match status" value="1"/>
</dbReference>
<dbReference type="EMBL" id="CP043028">
    <property type="protein sequence ID" value="QFJ55978.1"/>
    <property type="molecule type" value="Genomic_DNA"/>
</dbReference>
<dbReference type="PROSITE" id="PS50109">
    <property type="entry name" value="HIS_KIN"/>
    <property type="match status" value="1"/>
</dbReference>
<protein>
    <recommendedName>
        <fullName evidence="3">histidine kinase</fullName>
        <ecNumber evidence="3">2.7.13.3</ecNumber>
    </recommendedName>
</protein>
<dbReference type="EC" id="2.7.13.3" evidence="3"/>